<proteinExistence type="predicted"/>
<dbReference type="Proteomes" id="UP000276133">
    <property type="component" value="Unassembled WGS sequence"/>
</dbReference>
<name>A0A3M7PFX2_BRAPC</name>
<sequence>MTILENSRNFYMIIWFILSFLNWFYIKTVHELSHAKTISTPHHLEAVLSKHLSKFNEISDHFLKKNILGFSNVNVSNKTIISTKICSKIQGILDLRIYLLKIWDELIFNLTRKDFMMKTFVYLNH</sequence>
<evidence type="ECO:0000313" key="2">
    <source>
        <dbReference type="EMBL" id="RMZ97942.1"/>
    </source>
</evidence>
<keyword evidence="3" id="KW-1185">Reference proteome</keyword>
<accession>A0A3M7PFX2</accession>
<organism evidence="2 3">
    <name type="scientific">Brachionus plicatilis</name>
    <name type="common">Marine rotifer</name>
    <name type="synonym">Brachionus muelleri</name>
    <dbReference type="NCBI Taxonomy" id="10195"/>
    <lineage>
        <taxon>Eukaryota</taxon>
        <taxon>Metazoa</taxon>
        <taxon>Spiralia</taxon>
        <taxon>Gnathifera</taxon>
        <taxon>Rotifera</taxon>
        <taxon>Eurotatoria</taxon>
        <taxon>Monogononta</taxon>
        <taxon>Pseudotrocha</taxon>
        <taxon>Ploima</taxon>
        <taxon>Brachionidae</taxon>
        <taxon>Brachionus</taxon>
    </lineage>
</organism>
<dbReference type="AlphaFoldDB" id="A0A3M7PFX2"/>
<evidence type="ECO:0000313" key="3">
    <source>
        <dbReference type="Proteomes" id="UP000276133"/>
    </source>
</evidence>
<reference evidence="2 3" key="1">
    <citation type="journal article" date="2018" name="Sci. Rep.">
        <title>Genomic signatures of local adaptation to the degree of environmental predictability in rotifers.</title>
        <authorList>
            <person name="Franch-Gras L."/>
            <person name="Hahn C."/>
            <person name="Garcia-Roger E.M."/>
            <person name="Carmona M.J."/>
            <person name="Serra M."/>
            <person name="Gomez A."/>
        </authorList>
    </citation>
    <scope>NUCLEOTIDE SEQUENCE [LARGE SCALE GENOMIC DNA]</scope>
    <source>
        <strain evidence="2">HYR1</strain>
    </source>
</reference>
<comment type="caution">
    <text evidence="2">The sequence shown here is derived from an EMBL/GenBank/DDBJ whole genome shotgun (WGS) entry which is preliminary data.</text>
</comment>
<keyword evidence="1" id="KW-0472">Membrane</keyword>
<protein>
    <submittedName>
        <fullName evidence="2">Uncharacterized protein</fullName>
    </submittedName>
</protein>
<keyword evidence="1" id="KW-1133">Transmembrane helix</keyword>
<keyword evidence="1" id="KW-0812">Transmembrane</keyword>
<dbReference type="EMBL" id="REGN01011075">
    <property type="protein sequence ID" value="RMZ97942.1"/>
    <property type="molecule type" value="Genomic_DNA"/>
</dbReference>
<feature type="transmembrane region" description="Helical" evidence="1">
    <location>
        <begin position="9"/>
        <end position="26"/>
    </location>
</feature>
<gene>
    <name evidence="2" type="ORF">BpHYR1_035548</name>
</gene>
<evidence type="ECO:0000256" key="1">
    <source>
        <dbReference type="SAM" id="Phobius"/>
    </source>
</evidence>